<keyword evidence="8" id="KW-0418">Kinase</keyword>
<dbReference type="Pfam" id="PF02518">
    <property type="entry name" value="HATPase_c"/>
    <property type="match status" value="1"/>
</dbReference>
<feature type="domain" description="Histidine kinase" evidence="14">
    <location>
        <begin position="332"/>
        <end position="548"/>
    </location>
</feature>
<dbReference type="InterPro" id="IPR001789">
    <property type="entry name" value="Sig_transdc_resp-reg_receiver"/>
</dbReference>
<dbReference type="InterPro" id="IPR000014">
    <property type="entry name" value="PAS"/>
</dbReference>
<dbReference type="Gene3D" id="3.40.50.2300">
    <property type="match status" value="1"/>
</dbReference>
<evidence type="ECO:0000313" key="17">
    <source>
        <dbReference type="EMBL" id="OYX34543.1"/>
    </source>
</evidence>
<comment type="catalytic activity">
    <reaction evidence="1">
        <text>ATP + protein L-histidine = ADP + protein N-phospho-L-histidine.</text>
        <dbReference type="EC" id="2.7.13.3"/>
    </reaction>
</comment>
<dbReference type="Pfam" id="PF08448">
    <property type="entry name" value="PAS_4"/>
    <property type="match status" value="1"/>
</dbReference>
<dbReference type="GO" id="GO:0005524">
    <property type="term" value="F:ATP binding"/>
    <property type="evidence" value="ECO:0007669"/>
    <property type="project" value="UniProtKB-KW"/>
</dbReference>
<dbReference type="AlphaFoldDB" id="A0A258FRL0"/>
<keyword evidence="4 13" id="KW-0597">Phosphoprotein</keyword>
<dbReference type="InterPro" id="IPR004358">
    <property type="entry name" value="Sig_transdc_His_kin-like_C"/>
</dbReference>
<feature type="domain" description="Response regulatory" evidence="15">
    <location>
        <begin position="569"/>
        <end position="688"/>
    </location>
</feature>
<dbReference type="SMART" id="SM00387">
    <property type="entry name" value="HATPase_c"/>
    <property type="match status" value="1"/>
</dbReference>
<gene>
    <name evidence="17" type="ORF">B7Z01_05100</name>
</gene>
<dbReference type="InterPro" id="IPR035965">
    <property type="entry name" value="PAS-like_dom_sf"/>
</dbReference>
<evidence type="ECO:0000259" key="14">
    <source>
        <dbReference type="PROSITE" id="PS50109"/>
    </source>
</evidence>
<dbReference type="SUPFAM" id="SSF52172">
    <property type="entry name" value="CheY-like"/>
    <property type="match status" value="1"/>
</dbReference>
<keyword evidence="10" id="KW-1133">Transmembrane helix</keyword>
<evidence type="ECO:0000256" key="4">
    <source>
        <dbReference type="ARBA" id="ARBA00022553"/>
    </source>
</evidence>
<dbReference type="PROSITE" id="PS50109">
    <property type="entry name" value="HIS_KIN"/>
    <property type="match status" value="1"/>
</dbReference>
<name>A0A258FRL0_9CAUL</name>
<dbReference type="GO" id="GO:0000155">
    <property type="term" value="F:phosphorelay sensor kinase activity"/>
    <property type="evidence" value="ECO:0007669"/>
    <property type="project" value="InterPro"/>
</dbReference>
<evidence type="ECO:0000256" key="5">
    <source>
        <dbReference type="ARBA" id="ARBA00022679"/>
    </source>
</evidence>
<organism evidence="17 18">
    <name type="scientific">Brevundimonas subvibrioides</name>
    <dbReference type="NCBI Taxonomy" id="74313"/>
    <lineage>
        <taxon>Bacteria</taxon>
        <taxon>Pseudomonadati</taxon>
        <taxon>Pseudomonadota</taxon>
        <taxon>Alphaproteobacteria</taxon>
        <taxon>Caulobacterales</taxon>
        <taxon>Caulobacteraceae</taxon>
        <taxon>Brevundimonas</taxon>
    </lineage>
</organism>
<evidence type="ECO:0000256" key="9">
    <source>
        <dbReference type="ARBA" id="ARBA00022840"/>
    </source>
</evidence>
<dbReference type="NCBIfam" id="TIGR00229">
    <property type="entry name" value="sensory_box"/>
    <property type="match status" value="1"/>
</dbReference>
<evidence type="ECO:0000256" key="6">
    <source>
        <dbReference type="ARBA" id="ARBA00022692"/>
    </source>
</evidence>
<dbReference type="SMART" id="SM00091">
    <property type="entry name" value="PAS"/>
    <property type="match status" value="2"/>
</dbReference>
<sequence length="708" mass="77903">MRTAVKSIFFSCPLRTEACRILWASTWRGSAMQDAFLSEGYFSAVLRASQDVVRIVSLEGRVEYMNDRGKALLEITDFERNRGQLLADLWPVESHRKLNMALKRARRGQSPRFVAPCPTARGRERWWSHVISPVLDEQGDIVRLLVTSRDITGQRRRETKLRQALSAAVAAKTESAAHFATLRGALEALPVGVALYDAEDRLLLWNDHYVAAGGSETAPTLLKVGRSFEDLLRRSVASGAHPDAAGNEDDWIRTRLAQRAQACGAHEQRLRDGRWFRVEDRRLPHGGWVAIAVDITQHKAREVDLSAQALELEQARSSAEAASQAKSEFLANMSHEIRTPLNGVVGMADLLCRSNLPGPEREIAEIIRDSGVTLERLLSDILDIARIEAQKLELEQEPFHLGDALRATRDLLRLKAEEKGIGLRLDLDPDLDRAFVGDVVRVRQILTNLISNAVKFTLVGEVTLSVCPRKGDVVRFTVTDTGIGFDPSGRDVFGRFQQADGSITRRFGGSGLGLAISRELAERLGGSLTCMSQPGIGSTFWLDLPLQPCDPQVKPETTDDPNPMDRALRILVADDHPTNLKVAELILRPIGAEVISATNGAEALLSFRTQTLDLILMDMQMPVMDGLAAVRSIRAFEMASNRQPVPILMLTANAQPEHVEAGQIAGANGHVAKPITSETLIRAISETLESCSREPVHASGRVRVTASD</sequence>
<dbReference type="SUPFAM" id="SSF55785">
    <property type="entry name" value="PYP-like sensor domain (PAS domain)"/>
    <property type="match status" value="2"/>
</dbReference>
<feature type="domain" description="PAC" evidence="16">
    <location>
        <begin position="107"/>
        <end position="163"/>
    </location>
</feature>
<accession>A0A258FRL0</accession>
<reference evidence="17 18" key="1">
    <citation type="submission" date="2017-03" db="EMBL/GenBank/DDBJ databases">
        <title>Lifting the veil on microbial sulfur biogeochemistry in mining wastewaters.</title>
        <authorList>
            <person name="Kantor R.S."/>
            <person name="Colenbrander Nelson T."/>
            <person name="Marshall S."/>
            <person name="Bennett D."/>
            <person name="Apte S."/>
            <person name="Camacho D."/>
            <person name="Thomas B.C."/>
            <person name="Warren L.A."/>
            <person name="Banfield J.F."/>
        </authorList>
    </citation>
    <scope>NUCLEOTIDE SEQUENCE [LARGE SCALE GENOMIC DNA]</scope>
    <source>
        <strain evidence="17">32-69-9</strain>
    </source>
</reference>
<dbReference type="CDD" id="cd17546">
    <property type="entry name" value="REC_hyHK_CKI1_RcsC-like"/>
    <property type="match status" value="1"/>
</dbReference>
<dbReference type="SMART" id="SM00388">
    <property type="entry name" value="HisKA"/>
    <property type="match status" value="1"/>
</dbReference>
<dbReference type="FunFam" id="1.10.287.130:FF:000004">
    <property type="entry name" value="Ethylene receptor 1"/>
    <property type="match status" value="1"/>
</dbReference>
<dbReference type="Gene3D" id="1.10.287.130">
    <property type="match status" value="1"/>
</dbReference>
<evidence type="ECO:0000256" key="2">
    <source>
        <dbReference type="ARBA" id="ARBA00004370"/>
    </source>
</evidence>
<dbReference type="CDD" id="cd16922">
    <property type="entry name" value="HATPase_EvgS-ArcB-TorS-like"/>
    <property type="match status" value="1"/>
</dbReference>
<dbReference type="InterPro" id="IPR003661">
    <property type="entry name" value="HisK_dim/P_dom"/>
</dbReference>
<dbReference type="SUPFAM" id="SSF47384">
    <property type="entry name" value="Homodimeric domain of signal transducing histidine kinase"/>
    <property type="match status" value="1"/>
</dbReference>
<evidence type="ECO:0000256" key="10">
    <source>
        <dbReference type="ARBA" id="ARBA00022989"/>
    </source>
</evidence>
<dbReference type="PROSITE" id="PS50110">
    <property type="entry name" value="RESPONSE_REGULATORY"/>
    <property type="match status" value="1"/>
</dbReference>
<comment type="caution">
    <text evidence="17">The sequence shown here is derived from an EMBL/GenBank/DDBJ whole genome shotgun (WGS) entry which is preliminary data.</text>
</comment>
<feature type="modified residue" description="4-aspartylphosphate" evidence="13">
    <location>
        <position position="618"/>
    </location>
</feature>
<dbReference type="PROSITE" id="PS50113">
    <property type="entry name" value="PAC"/>
    <property type="match status" value="1"/>
</dbReference>
<keyword evidence="5" id="KW-0808">Transferase</keyword>
<dbReference type="SMART" id="SM00448">
    <property type="entry name" value="REC"/>
    <property type="match status" value="1"/>
</dbReference>
<dbReference type="EMBL" id="NCEB01000008">
    <property type="protein sequence ID" value="OYX34543.1"/>
    <property type="molecule type" value="Genomic_DNA"/>
</dbReference>
<evidence type="ECO:0000256" key="13">
    <source>
        <dbReference type="PROSITE-ProRule" id="PRU00169"/>
    </source>
</evidence>
<evidence type="ECO:0000256" key="3">
    <source>
        <dbReference type="ARBA" id="ARBA00012438"/>
    </source>
</evidence>
<dbReference type="GO" id="GO:0016020">
    <property type="term" value="C:membrane"/>
    <property type="evidence" value="ECO:0007669"/>
    <property type="project" value="UniProtKB-SubCell"/>
</dbReference>
<dbReference type="InterPro" id="IPR036097">
    <property type="entry name" value="HisK_dim/P_sf"/>
</dbReference>
<dbReference type="InterPro" id="IPR005467">
    <property type="entry name" value="His_kinase_dom"/>
</dbReference>
<evidence type="ECO:0000256" key="7">
    <source>
        <dbReference type="ARBA" id="ARBA00022741"/>
    </source>
</evidence>
<keyword evidence="11" id="KW-0902">Two-component regulatory system</keyword>
<dbReference type="FunFam" id="3.30.565.10:FF:000010">
    <property type="entry name" value="Sensor histidine kinase RcsC"/>
    <property type="match status" value="1"/>
</dbReference>
<evidence type="ECO:0000256" key="8">
    <source>
        <dbReference type="ARBA" id="ARBA00022777"/>
    </source>
</evidence>
<evidence type="ECO:0000256" key="12">
    <source>
        <dbReference type="ARBA" id="ARBA00023136"/>
    </source>
</evidence>
<dbReference type="Gene3D" id="3.30.450.20">
    <property type="entry name" value="PAS domain"/>
    <property type="match status" value="2"/>
</dbReference>
<dbReference type="PANTHER" id="PTHR43047">
    <property type="entry name" value="TWO-COMPONENT HISTIDINE PROTEIN KINASE"/>
    <property type="match status" value="1"/>
</dbReference>
<keyword evidence="12" id="KW-0472">Membrane</keyword>
<dbReference type="Pfam" id="PF12860">
    <property type="entry name" value="PAS_7"/>
    <property type="match status" value="1"/>
</dbReference>
<evidence type="ECO:0000259" key="15">
    <source>
        <dbReference type="PROSITE" id="PS50110"/>
    </source>
</evidence>
<evidence type="ECO:0000256" key="1">
    <source>
        <dbReference type="ARBA" id="ARBA00000085"/>
    </source>
</evidence>
<dbReference type="PRINTS" id="PR00344">
    <property type="entry name" value="BCTRLSENSOR"/>
</dbReference>
<dbReference type="InterPro" id="IPR013656">
    <property type="entry name" value="PAS_4"/>
</dbReference>
<keyword evidence="6" id="KW-0812">Transmembrane</keyword>
<dbReference type="SUPFAM" id="SSF55874">
    <property type="entry name" value="ATPase domain of HSP90 chaperone/DNA topoisomerase II/histidine kinase"/>
    <property type="match status" value="1"/>
</dbReference>
<protein>
    <recommendedName>
        <fullName evidence="3">histidine kinase</fullName>
        <ecNumber evidence="3">2.7.13.3</ecNumber>
    </recommendedName>
</protein>
<dbReference type="Proteomes" id="UP000215595">
    <property type="component" value="Unassembled WGS sequence"/>
</dbReference>
<evidence type="ECO:0000256" key="11">
    <source>
        <dbReference type="ARBA" id="ARBA00023012"/>
    </source>
</evidence>
<dbReference type="Pfam" id="PF00512">
    <property type="entry name" value="HisKA"/>
    <property type="match status" value="1"/>
</dbReference>
<keyword evidence="7" id="KW-0547">Nucleotide-binding</keyword>
<dbReference type="CDD" id="cd00130">
    <property type="entry name" value="PAS"/>
    <property type="match status" value="2"/>
</dbReference>
<comment type="subcellular location">
    <subcellularLocation>
        <location evidence="2">Membrane</location>
    </subcellularLocation>
</comment>
<evidence type="ECO:0000313" key="18">
    <source>
        <dbReference type="Proteomes" id="UP000215595"/>
    </source>
</evidence>
<dbReference type="InterPro" id="IPR003594">
    <property type="entry name" value="HATPase_dom"/>
</dbReference>
<dbReference type="InterPro" id="IPR011006">
    <property type="entry name" value="CheY-like_superfamily"/>
</dbReference>
<dbReference type="Gene3D" id="3.30.565.10">
    <property type="entry name" value="Histidine kinase-like ATPase, C-terminal domain"/>
    <property type="match status" value="1"/>
</dbReference>
<dbReference type="InterPro" id="IPR036890">
    <property type="entry name" value="HATPase_C_sf"/>
</dbReference>
<evidence type="ECO:0000259" key="16">
    <source>
        <dbReference type="PROSITE" id="PS50113"/>
    </source>
</evidence>
<proteinExistence type="predicted"/>
<dbReference type="InterPro" id="IPR000700">
    <property type="entry name" value="PAS-assoc_C"/>
</dbReference>
<dbReference type="EC" id="2.7.13.3" evidence="3"/>
<dbReference type="Pfam" id="PF00072">
    <property type="entry name" value="Response_reg"/>
    <property type="match status" value="1"/>
</dbReference>
<keyword evidence="9" id="KW-0067">ATP-binding</keyword>
<dbReference type="CDD" id="cd00082">
    <property type="entry name" value="HisKA"/>
    <property type="match status" value="1"/>
</dbReference>